<feature type="domain" description="HTH tetR-type" evidence="3">
    <location>
        <begin position="31"/>
        <end position="91"/>
    </location>
</feature>
<evidence type="ECO:0000256" key="2">
    <source>
        <dbReference type="PROSITE-ProRule" id="PRU00335"/>
    </source>
</evidence>
<keyword evidence="5" id="KW-1185">Reference proteome</keyword>
<dbReference type="RefSeq" id="WP_219236942.1">
    <property type="nucleotide sequence ID" value="NZ_JAHWZX010000002.1"/>
</dbReference>
<dbReference type="InterPro" id="IPR001647">
    <property type="entry name" value="HTH_TetR"/>
</dbReference>
<dbReference type="Proteomes" id="UP001197214">
    <property type="component" value="Unassembled WGS sequence"/>
</dbReference>
<dbReference type="Pfam" id="PF00440">
    <property type="entry name" value="TetR_N"/>
    <property type="match status" value="1"/>
</dbReference>
<protein>
    <submittedName>
        <fullName evidence="4">TetR/AcrR family transcriptional regulator</fullName>
    </submittedName>
</protein>
<accession>A0ABS6XI08</accession>
<comment type="caution">
    <text evidence="4">The sequence shown here is derived from an EMBL/GenBank/DDBJ whole genome shotgun (WGS) entry which is preliminary data.</text>
</comment>
<keyword evidence="1 2" id="KW-0238">DNA-binding</keyword>
<gene>
    <name evidence="4" type="ORF">KY084_02970</name>
</gene>
<feature type="DNA-binding region" description="H-T-H motif" evidence="2">
    <location>
        <begin position="54"/>
        <end position="73"/>
    </location>
</feature>
<sequence length="198" mass="21459">MSGEPDFDCAVADAKQPQMLALPLSETRSVSRTRAAIVDAFTALALRHRYETLRASDIIALAGLGKSTFYEHFRGKDDVLVHALQPVVLALATAASGRAARSYVCETVRHLWERRSVWRALLDSTAAPAVQRCLSEAIRSHGTRAGLKDNAAFLAAKGIAAAQFAILRSWLAGEVPSTNDDITDSLIACSQLLRRDQV</sequence>
<organism evidence="4 5">
    <name type="scientific">Stakelama flava</name>
    <dbReference type="NCBI Taxonomy" id="2860338"/>
    <lineage>
        <taxon>Bacteria</taxon>
        <taxon>Pseudomonadati</taxon>
        <taxon>Pseudomonadota</taxon>
        <taxon>Alphaproteobacteria</taxon>
        <taxon>Sphingomonadales</taxon>
        <taxon>Sphingomonadaceae</taxon>
        <taxon>Stakelama</taxon>
    </lineage>
</organism>
<evidence type="ECO:0000259" key="3">
    <source>
        <dbReference type="PROSITE" id="PS50977"/>
    </source>
</evidence>
<evidence type="ECO:0000313" key="5">
    <source>
        <dbReference type="Proteomes" id="UP001197214"/>
    </source>
</evidence>
<reference evidence="4 5" key="1">
    <citation type="submission" date="2021-07" db="EMBL/GenBank/DDBJ databases">
        <title>Stakelama flava sp. nov., a novel endophytic bacterium isolated from branch of Kandelia candel.</title>
        <authorList>
            <person name="Tuo L."/>
        </authorList>
    </citation>
    <scope>NUCLEOTIDE SEQUENCE [LARGE SCALE GENOMIC DNA]</scope>
    <source>
        <strain evidence="4 5">CBK3Z-3</strain>
    </source>
</reference>
<proteinExistence type="predicted"/>
<dbReference type="PROSITE" id="PS50977">
    <property type="entry name" value="HTH_TETR_2"/>
    <property type="match status" value="1"/>
</dbReference>
<evidence type="ECO:0000313" key="4">
    <source>
        <dbReference type="EMBL" id="MBW4329837.1"/>
    </source>
</evidence>
<dbReference type="EMBL" id="JAHWZX010000002">
    <property type="protein sequence ID" value="MBW4329837.1"/>
    <property type="molecule type" value="Genomic_DNA"/>
</dbReference>
<evidence type="ECO:0000256" key="1">
    <source>
        <dbReference type="ARBA" id="ARBA00023125"/>
    </source>
</evidence>
<name>A0ABS6XI08_9SPHN</name>